<dbReference type="EMBL" id="FORU01000007">
    <property type="protein sequence ID" value="SFJ43397.1"/>
    <property type="molecule type" value="Genomic_DNA"/>
</dbReference>
<evidence type="ECO:0000259" key="4">
    <source>
        <dbReference type="PROSITE" id="PS01124"/>
    </source>
</evidence>
<evidence type="ECO:0000313" key="5">
    <source>
        <dbReference type="EMBL" id="SFJ43397.1"/>
    </source>
</evidence>
<dbReference type="SMART" id="SM00342">
    <property type="entry name" value="HTH_ARAC"/>
    <property type="match status" value="1"/>
</dbReference>
<keyword evidence="6" id="KW-1185">Reference proteome</keyword>
<dbReference type="Gene3D" id="1.10.10.60">
    <property type="entry name" value="Homeodomain-like"/>
    <property type="match status" value="1"/>
</dbReference>
<dbReference type="PROSITE" id="PS01124">
    <property type="entry name" value="HTH_ARAC_FAMILY_2"/>
    <property type="match status" value="1"/>
</dbReference>
<organism evidence="5 6">
    <name type="scientific">Myroides guanonis</name>
    <dbReference type="NCBI Taxonomy" id="1150112"/>
    <lineage>
        <taxon>Bacteria</taxon>
        <taxon>Pseudomonadati</taxon>
        <taxon>Bacteroidota</taxon>
        <taxon>Flavobacteriia</taxon>
        <taxon>Flavobacteriales</taxon>
        <taxon>Flavobacteriaceae</taxon>
        <taxon>Myroides</taxon>
    </lineage>
</organism>
<evidence type="ECO:0000313" key="6">
    <source>
        <dbReference type="Proteomes" id="UP000243887"/>
    </source>
</evidence>
<evidence type="ECO:0000256" key="3">
    <source>
        <dbReference type="ARBA" id="ARBA00023163"/>
    </source>
</evidence>
<gene>
    <name evidence="5" type="ORF">SAMN04487893_107122</name>
</gene>
<dbReference type="AlphaFoldDB" id="A0A1I3RDK4"/>
<keyword evidence="2 5" id="KW-0238">DNA-binding</keyword>
<dbReference type="STRING" id="1150112.SAMN04487893_107122"/>
<dbReference type="Proteomes" id="UP000243887">
    <property type="component" value="Unassembled WGS sequence"/>
</dbReference>
<dbReference type="SUPFAM" id="SSF46689">
    <property type="entry name" value="Homeodomain-like"/>
    <property type="match status" value="1"/>
</dbReference>
<dbReference type="InterPro" id="IPR018060">
    <property type="entry name" value="HTH_AraC"/>
</dbReference>
<evidence type="ECO:0000256" key="2">
    <source>
        <dbReference type="ARBA" id="ARBA00023125"/>
    </source>
</evidence>
<dbReference type="GO" id="GO:0043565">
    <property type="term" value="F:sequence-specific DNA binding"/>
    <property type="evidence" value="ECO:0007669"/>
    <property type="project" value="InterPro"/>
</dbReference>
<dbReference type="Pfam" id="PF12833">
    <property type="entry name" value="HTH_18"/>
    <property type="match status" value="1"/>
</dbReference>
<reference evidence="6" key="1">
    <citation type="submission" date="2016-10" db="EMBL/GenBank/DDBJ databases">
        <authorList>
            <person name="Varghese N."/>
            <person name="Submissions S."/>
        </authorList>
    </citation>
    <scope>NUCLEOTIDE SEQUENCE [LARGE SCALE GENOMIC DNA]</scope>
    <source>
        <strain evidence="6">DSM 26542</strain>
    </source>
</reference>
<proteinExistence type="predicted"/>
<sequence length="275" mass="31957">MKDLIKIDLNKPVSSLKERNAPYYYILIVEGDASFSIDFTEYNCTGKSLIFLSPYQLLQWHNSSDTLCTQLRFHGDFYCIEYHKKEVACNGILFNSIYHNPFISISEEVFEEIVSTVDKMNDLSHSDLDISIIKTYLQLILALSSKEKQLHPSWTKEDVLTDDSINGFQTLLESSFLESREVAFYASKFGLTNETFSKKIKKHFGKPPTKLIQERVVLEAKKLLHLTYKPIKEIAMELCFEDEFYFSRYFKKEVCVSPKKFREDVGISIVAKKSR</sequence>
<keyword evidence="1" id="KW-0805">Transcription regulation</keyword>
<feature type="domain" description="HTH araC/xylS-type" evidence="4">
    <location>
        <begin position="166"/>
        <end position="264"/>
    </location>
</feature>
<keyword evidence="3" id="KW-0804">Transcription</keyword>
<evidence type="ECO:0000256" key="1">
    <source>
        <dbReference type="ARBA" id="ARBA00023015"/>
    </source>
</evidence>
<protein>
    <submittedName>
        <fullName evidence="5">AraC-type DNA-binding protein</fullName>
    </submittedName>
</protein>
<dbReference type="RefSeq" id="WP_245753874.1">
    <property type="nucleotide sequence ID" value="NZ_FORU01000007.1"/>
</dbReference>
<dbReference type="PANTHER" id="PTHR43280:SF32">
    <property type="entry name" value="TRANSCRIPTIONAL REGULATORY PROTEIN"/>
    <property type="match status" value="1"/>
</dbReference>
<name>A0A1I3RDK4_9FLAO</name>
<dbReference type="InterPro" id="IPR009057">
    <property type="entry name" value="Homeodomain-like_sf"/>
</dbReference>
<accession>A0A1I3RDK4</accession>
<dbReference type="PANTHER" id="PTHR43280">
    <property type="entry name" value="ARAC-FAMILY TRANSCRIPTIONAL REGULATOR"/>
    <property type="match status" value="1"/>
</dbReference>
<dbReference type="GO" id="GO:0003700">
    <property type="term" value="F:DNA-binding transcription factor activity"/>
    <property type="evidence" value="ECO:0007669"/>
    <property type="project" value="InterPro"/>
</dbReference>